<feature type="domain" description="TRSP" evidence="1">
    <location>
        <begin position="315"/>
        <end position="410"/>
    </location>
</feature>
<dbReference type="KEGG" id="rpm:RSPPHO_01455"/>
<dbReference type="InterPro" id="IPR000836">
    <property type="entry name" value="PRTase_dom"/>
</dbReference>
<dbReference type="Pfam" id="PF12500">
    <property type="entry name" value="TRSP"/>
    <property type="match status" value="1"/>
</dbReference>
<keyword evidence="4" id="KW-1185">Reference proteome</keyword>
<dbReference type="Pfam" id="PF15609">
    <property type="entry name" value="PRTase_2"/>
    <property type="match status" value="1"/>
</dbReference>
<evidence type="ECO:0000259" key="1">
    <source>
        <dbReference type="Pfam" id="PF12500"/>
    </source>
</evidence>
<evidence type="ECO:0000259" key="2">
    <source>
        <dbReference type="Pfam" id="PF15609"/>
    </source>
</evidence>
<evidence type="ECO:0000313" key="3">
    <source>
        <dbReference type="EMBL" id="CCG08081.1"/>
    </source>
</evidence>
<dbReference type="PATRIC" id="fig|1150469.3.peg.1636"/>
<dbReference type="Gene3D" id="3.40.50.2020">
    <property type="match status" value="1"/>
</dbReference>
<dbReference type="InterPro" id="IPR011214">
    <property type="entry name" value="UCP020967"/>
</dbReference>
<accession>H6SJB6</accession>
<dbReference type="InterPro" id="IPR029057">
    <property type="entry name" value="PRTase-like"/>
</dbReference>
<dbReference type="HOGENOM" id="CLU_048544_0_0_5"/>
<dbReference type="CDD" id="cd06223">
    <property type="entry name" value="PRTases_typeI"/>
    <property type="match status" value="1"/>
</dbReference>
<gene>
    <name evidence="3" type="ORF">RSPPHO_01455</name>
</gene>
<dbReference type="eggNOG" id="COG0503">
    <property type="taxonomic scope" value="Bacteria"/>
</dbReference>
<dbReference type="InterPro" id="IPR041688">
    <property type="entry name" value="PRTase_2"/>
</dbReference>
<feature type="domain" description="Orotate phosphoribosyltransferase-like" evidence="2">
    <location>
        <begin position="74"/>
        <end position="265"/>
    </location>
</feature>
<dbReference type="SUPFAM" id="SSF53271">
    <property type="entry name" value="PRTase-like"/>
    <property type="match status" value="1"/>
</dbReference>
<evidence type="ECO:0008006" key="5">
    <source>
        <dbReference type="Google" id="ProtNLM"/>
    </source>
</evidence>
<dbReference type="EMBL" id="HE663493">
    <property type="protein sequence ID" value="CCG08081.1"/>
    <property type="molecule type" value="Genomic_DNA"/>
</dbReference>
<dbReference type="InterPro" id="IPR022537">
    <property type="entry name" value="TRSP_dom"/>
</dbReference>
<reference evidence="3 4" key="1">
    <citation type="submission" date="2012-02" db="EMBL/GenBank/DDBJ databases">
        <title>Shotgun genome sequence of Phaeospirillum photometricum DSM 122.</title>
        <authorList>
            <person name="Duquesne K."/>
            <person name="Sturgis J."/>
        </authorList>
    </citation>
    <scope>NUCLEOTIDE SEQUENCE [LARGE SCALE GENOMIC DNA]</scope>
    <source>
        <strain evidence="4">DSM122</strain>
    </source>
</reference>
<dbReference type="Proteomes" id="UP000033220">
    <property type="component" value="Chromosome DSM 122"/>
</dbReference>
<proteinExistence type="predicted"/>
<organism evidence="3 4">
    <name type="scientific">Pararhodospirillum photometricum DSM 122</name>
    <dbReference type="NCBI Taxonomy" id="1150469"/>
    <lineage>
        <taxon>Bacteria</taxon>
        <taxon>Pseudomonadati</taxon>
        <taxon>Pseudomonadota</taxon>
        <taxon>Alphaproteobacteria</taxon>
        <taxon>Rhodospirillales</taxon>
        <taxon>Rhodospirillaceae</taxon>
        <taxon>Pararhodospirillum</taxon>
    </lineage>
</organism>
<protein>
    <recommendedName>
        <fullName evidence="5">Phosphoribosyltransferase</fullName>
    </recommendedName>
</protein>
<dbReference type="AlphaFoldDB" id="H6SJB6"/>
<dbReference type="STRING" id="1150469.RSPPHO_01455"/>
<sequence length="428" mass="46381">MSHPQRLGGRHRANARFFLGRCPRPPFFFSHRDTPSAHPLGRNNTEVDVNHAIPLAHGVLEVAVTRASLPLEALCGFASRRNPRRPFLFVSRVLGRHVPTDPRVMAETEAALAALLDPAVPGPVTFLAMAETAVGLGEGVFSAWLTTSGRTDALFLPSTRYRLSAPVLLTFEERHSHAIDHLLYQPARVADRAVLAATQTLVLIDDEASTGATFAALVEACRPHMPALARVVVVTLTDWRSPEARDRLRDTLAPIEVSAISLLEGRFSFTPNGAPPPALPNVVGTGCLKDHLLGTGGARLGLRRPRRLPAALVAETARPGERILVLGTGEFVYPPSLLARHLAAQGARVDFQATTRSPILVGPTLPSVREFPDAYEDQIPNYLYGVQPEAYDRILVGYETPPHTAQASLLADLKARALHFPPLEDDGP</sequence>
<name>H6SJB6_PARPM</name>
<dbReference type="PIRSF" id="PIRSF020967">
    <property type="entry name" value="UCP020967"/>
    <property type="match status" value="1"/>
</dbReference>
<evidence type="ECO:0000313" key="4">
    <source>
        <dbReference type="Proteomes" id="UP000033220"/>
    </source>
</evidence>